<dbReference type="GO" id="GO:0005886">
    <property type="term" value="C:plasma membrane"/>
    <property type="evidence" value="ECO:0007669"/>
    <property type="project" value="TreeGrafter"/>
</dbReference>
<dbReference type="PANTHER" id="PTHR30487:SF0">
    <property type="entry name" value="PREPILIN LEADER PEPTIDASE_N-METHYLTRANSFERASE-RELATED"/>
    <property type="match status" value="1"/>
</dbReference>
<gene>
    <name evidence="4" type="ORF">F8154_02770</name>
</gene>
<sequence length="166" mass="18605">MKNTYFFTLTLVLIVVCRISMKGTPPLIEEYLLLILLAIASYYDLKYKIIPDTLIIVSVICSILFGLLNIDTFLSHRLLSGLVVLGIMTMIYFLTKGNIGFGDVKLIATTALFLGLWRSFLMLLIATFFCGLFGLILLATKRVSRKSSLAFAPFILIATIITVFYQ</sequence>
<dbReference type="GO" id="GO:0004190">
    <property type="term" value="F:aspartic-type endopeptidase activity"/>
    <property type="evidence" value="ECO:0007669"/>
    <property type="project" value="InterPro"/>
</dbReference>
<protein>
    <submittedName>
        <fullName evidence="4">Prepilin peptidase</fullName>
    </submittedName>
</protein>
<comment type="caution">
    <text evidence="4">The sequence shown here is derived from an EMBL/GenBank/DDBJ whole genome shotgun (WGS) entry which is preliminary data.</text>
</comment>
<keyword evidence="2" id="KW-0812">Transmembrane</keyword>
<proteinExistence type="inferred from homology"/>
<comment type="similarity">
    <text evidence="1">Belongs to the peptidase A24 family.</text>
</comment>
<dbReference type="EMBL" id="WBZC01000010">
    <property type="protein sequence ID" value="KAB3537235.1"/>
    <property type="molecule type" value="Genomic_DNA"/>
</dbReference>
<organism evidence="4 5">
    <name type="scientific">Alkaliphilus pronyensis</name>
    <dbReference type="NCBI Taxonomy" id="1482732"/>
    <lineage>
        <taxon>Bacteria</taxon>
        <taxon>Bacillati</taxon>
        <taxon>Bacillota</taxon>
        <taxon>Clostridia</taxon>
        <taxon>Peptostreptococcales</taxon>
        <taxon>Natronincolaceae</taxon>
        <taxon>Alkaliphilus</taxon>
    </lineage>
</organism>
<dbReference type="OrthoDB" id="9789291at2"/>
<evidence type="ECO:0000259" key="3">
    <source>
        <dbReference type="Pfam" id="PF01478"/>
    </source>
</evidence>
<feature type="transmembrane region" description="Helical" evidence="2">
    <location>
        <begin position="115"/>
        <end position="137"/>
    </location>
</feature>
<keyword evidence="2" id="KW-1133">Transmembrane helix</keyword>
<keyword evidence="2" id="KW-0472">Membrane</keyword>
<name>A0A6I0F5T1_9FIRM</name>
<feature type="transmembrane region" description="Helical" evidence="2">
    <location>
        <begin position="49"/>
        <end position="70"/>
    </location>
</feature>
<dbReference type="Proteomes" id="UP000432715">
    <property type="component" value="Unassembled WGS sequence"/>
</dbReference>
<dbReference type="InterPro" id="IPR000045">
    <property type="entry name" value="Prepilin_IV_endopep_pep"/>
</dbReference>
<evidence type="ECO:0000256" key="1">
    <source>
        <dbReference type="ARBA" id="ARBA00005801"/>
    </source>
</evidence>
<feature type="transmembrane region" description="Helical" evidence="2">
    <location>
        <begin position="149"/>
        <end position="165"/>
    </location>
</feature>
<dbReference type="Pfam" id="PF01478">
    <property type="entry name" value="Peptidase_A24"/>
    <property type="match status" value="1"/>
</dbReference>
<dbReference type="PANTHER" id="PTHR30487">
    <property type="entry name" value="TYPE 4 PREPILIN-LIKE PROTEINS LEADER PEPTIDE-PROCESSING ENZYME"/>
    <property type="match status" value="1"/>
</dbReference>
<dbReference type="RefSeq" id="WP_151860067.1">
    <property type="nucleotide sequence ID" value="NZ_WBZC01000010.1"/>
</dbReference>
<feature type="domain" description="Prepilin type IV endopeptidase peptidase" evidence="3">
    <location>
        <begin position="32"/>
        <end position="135"/>
    </location>
</feature>
<feature type="transmembrane region" description="Helical" evidence="2">
    <location>
        <begin position="77"/>
        <end position="95"/>
    </location>
</feature>
<dbReference type="Gene3D" id="1.20.120.1220">
    <property type="match status" value="1"/>
</dbReference>
<evidence type="ECO:0000313" key="4">
    <source>
        <dbReference type="EMBL" id="KAB3537235.1"/>
    </source>
</evidence>
<evidence type="ECO:0000313" key="5">
    <source>
        <dbReference type="Proteomes" id="UP000432715"/>
    </source>
</evidence>
<reference evidence="4 5" key="1">
    <citation type="submission" date="2019-10" db="EMBL/GenBank/DDBJ databases">
        <title>Alkaliphilus serpentinus sp. nov. and Alkaliphilus pronyensis sp. nov., two novel anaerobic alkaliphilic species isolated from the serpentinized-hosted hydrothermal field of the Prony Bay (New Caledonia).</title>
        <authorList>
            <person name="Postec A."/>
        </authorList>
    </citation>
    <scope>NUCLEOTIDE SEQUENCE [LARGE SCALE GENOMIC DNA]</scope>
    <source>
        <strain evidence="4 5">LacV</strain>
    </source>
</reference>
<dbReference type="InterPro" id="IPR050882">
    <property type="entry name" value="Prepilin_peptidase/N-MTase"/>
</dbReference>
<dbReference type="AlphaFoldDB" id="A0A6I0F5T1"/>
<accession>A0A6I0F5T1</accession>
<evidence type="ECO:0000256" key="2">
    <source>
        <dbReference type="SAM" id="Phobius"/>
    </source>
</evidence>
<keyword evidence="5" id="KW-1185">Reference proteome</keyword>
<dbReference type="GO" id="GO:0006465">
    <property type="term" value="P:signal peptide processing"/>
    <property type="evidence" value="ECO:0007669"/>
    <property type="project" value="TreeGrafter"/>
</dbReference>